<evidence type="ECO:0000256" key="4">
    <source>
        <dbReference type="ARBA" id="ARBA00022989"/>
    </source>
</evidence>
<evidence type="ECO:0000256" key="5">
    <source>
        <dbReference type="ARBA" id="ARBA00023136"/>
    </source>
</evidence>
<feature type="domain" description="Yip1" evidence="8">
    <location>
        <begin position="97"/>
        <end position="256"/>
    </location>
</feature>
<gene>
    <name evidence="9" type="ORF">N0F65_005986</name>
</gene>
<dbReference type="InterPro" id="IPR006977">
    <property type="entry name" value="Yip1_dom"/>
</dbReference>
<feature type="transmembrane region" description="Helical" evidence="6">
    <location>
        <begin position="242"/>
        <end position="263"/>
    </location>
</feature>
<evidence type="ECO:0000256" key="7">
    <source>
        <dbReference type="SAM" id="MobiDB-lite"/>
    </source>
</evidence>
<comment type="subcellular location">
    <subcellularLocation>
        <location evidence="6">Golgi apparatus membrane</location>
        <topology evidence="6">Multi-pass membrane protein</topology>
    </subcellularLocation>
    <subcellularLocation>
        <location evidence="1">Membrane</location>
        <topology evidence="1">Multi-pass membrane protein</topology>
    </subcellularLocation>
</comment>
<dbReference type="PANTHER" id="PTHR12822">
    <property type="entry name" value="PROTEIN YIPF"/>
    <property type="match status" value="1"/>
</dbReference>
<dbReference type="GO" id="GO:0000139">
    <property type="term" value="C:Golgi membrane"/>
    <property type="evidence" value="ECO:0007669"/>
    <property type="project" value="UniProtKB-SubCell"/>
</dbReference>
<sequence>MEDVKSAAHAMNVRSGRLAMQQVSVATEEDLQDGLMSPKPRDGLMGGKNAQSSDGSVRPGGLCSCLTLAYYKPYFDVDTEDVQQRIVRALLPFKKEPTFSELVIAAPDAYGPFWLSSTLVFCLASCSNAASYLDFVGDSNEWKYDFSRLASAYTLVLAFLLGLPLVLWVGGKYVGIPMTLTYLVCLYGYSMTVFIPASFICMIPADALDWVVLLFAMAWSLYFLVSNMWATIAGQVSNEKMFPVLAFVGATQLVWAILMKLCFY</sequence>
<dbReference type="EMBL" id="DAKRPA010000025">
    <property type="protein sequence ID" value="DBA02959.1"/>
    <property type="molecule type" value="Genomic_DNA"/>
</dbReference>
<feature type="region of interest" description="Disordered" evidence="7">
    <location>
        <begin position="29"/>
        <end position="56"/>
    </location>
</feature>
<evidence type="ECO:0000256" key="1">
    <source>
        <dbReference type="ARBA" id="ARBA00004141"/>
    </source>
</evidence>
<evidence type="ECO:0000313" key="10">
    <source>
        <dbReference type="Proteomes" id="UP001146120"/>
    </source>
</evidence>
<proteinExistence type="inferred from homology"/>
<evidence type="ECO:0000256" key="3">
    <source>
        <dbReference type="ARBA" id="ARBA00022692"/>
    </source>
</evidence>
<evidence type="ECO:0000259" key="8">
    <source>
        <dbReference type="Pfam" id="PF04893"/>
    </source>
</evidence>
<feature type="transmembrane region" description="Helical" evidence="6">
    <location>
        <begin position="149"/>
        <end position="168"/>
    </location>
</feature>
<evidence type="ECO:0000256" key="2">
    <source>
        <dbReference type="ARBA" id="ARBA00010596"/>
    </source>
</evidence>
<keyword evidence="4 6" id="KW-1133">Transmembrane helix</keyword>
<dbReference type="InterPro" id="IPR039765">
    <property type="entry name" value="Yip5/YIPF1/YIPF2"/>
</dbReference>
<comment type="caution">
    <text evidence="6">Lacks conserved residue(s) required for the propagation of feature annotation.</text>
</comment>
<dbReference type="GO" id="GO:0016192">
    <property type="term" value="P:vesicle-mediated transport"/>
    <property type="evidence" value="ECO:0007669"/>
    <property type="project" value="InterPro"/>
</dbReference>
<protein>
    <recommendedName>
        <fullName evidence="6">Protein YIPF</fullName>
    </recommendedName>
</protein>
<name>A0AAV2ZBV6_9STRA</name>
<reference evidence="9" key="1">
    <citation type="submission" date="2022-11" db="EMBL/GenBank/DDBJ databases">
        <authorList>
            <person name="Morgan W.R."/>
            <person name="Tartar A."/>
        </authorList>
    </citation>
    <scope>NUCLEOTIDE SEQUENCE</scope>
    <source>
        <strain evidence="9">ARSEF 373</strain>
    </source>
</reference>
<keyword evidence="10" id="KW-1185">Reference proteome</keyword>
<keyword evidence="3 6" id="KW-0812">Transmembrane</keyword>
<dbReference type="GO" id="GO:0031267">
    <property type="term" value="F:small GTPase binding"/>
    <property type="evidence" value="ECO:0007669"/>
    <property type="project" value="InterPro"/>
</dbReference>
<accession>A0AAV2ZBV6</accession>
<dbReference type="Pfam" id="PF04893">
    <property type="entry name" value="Yip1"/>
    <property type="match status" value="1"/>
</dbReference>
<comment type="similarity">
    <text evidence="2 6">Belongs to the YIP1 family.</text>
</comment>
<keyword evidence="5 6" id="KW-0472">Membrane</keyword>
<feature type="transmembrane region" description="Helical" evidence="6">
    <location>
        <begin position="180"/>
        <end position="203"/>
    </location>
</feature>
<feature type="transmembrane region" description="Helical" evidence="6">
    <location>
        <begin position="210"/>
        <end position="230"/>
    </location>
</feature>
<dbReference type="AlphaFoldDB" id="A0AAV2ZBV6"/>
<reference evidence="9" key="2">
    <citation type="journal article" date="2023" name="Microbiol Resour">
        <title>Decontamination and Annotation of the Draft Genome Sequence of the Oomycete Lagenidium giganteum ARSEF 373.</title>
        <authorList>
            <person name="Morgan W.R."/>
            <person name="Tartar A."/>
        </authorList>
    </citation>
    <scope>NUCLEOTIDE SEQUENCE</scope>
    <source>
        <strain evidence="9">ARSEF 373</strain>
    </source>
</reference>
<evidence type="ECO:0000313" key="9">
    <source>
        <dbReference type="EMBL" id="DBA02959.1"/>
    </source>
</evidence>
<comment type="caution">
    <text evidence="9">The sequence shown here is derived from an EMBL/GenBank/DDBJ whole genome shotgun (WGS) entry which is preliminary data.</text>
</comment>
<dbReference type="PANTHER" id="PTHR12822:SF2">
    <property type="entry name" value="PROTEIN YIPF"/>
    <property type="match status" value="1"/>
</dbReference>
<evidence type="ECO:0000256" key="6">
    <source>
        <dbReference type="RuleBase" id="RU361264"/>
    </source>
</evidence>
<organism evidence="9 10">
    <name type="scientific">Lagenidium giganteum</name>
    <dbReference type="NCBI Taxonomy" id="4803"/>
    <lineage>
        <taxon>Eukaryota</taxon>
        <taxon>Sar</taxon>
        <taxon>Stramenopiles</taxon>
        <taxon>Oomycota</taxon>
        <taxon>Peronosporomycetes</taxon>
        <taxon>Pythiales</taxon>
        <taxon>Pythiaceae</taxon>
    </lineage>
</organism>
<dbReference type="Proteomes" id="UP001146120">
    <property type="component" value="Unassembled WGS sequence"/>
</dbReference>